<dbReference type="Pfam" id="PF14219">
    <property type="entry name" value="DUF4328"/>
    <property type="match status" value="1"/>
</dbReference>
<organism evidence="3 4">
    <name type="scientific">Nocardia aurea</name>
    <dbReference type="NCBI Taxonomy" id="2144174"/>
    <lineage>
        <taxon>Bacteria</taxon>
        <taxon>Bacillati</taxon>
        <taxon>Actinomycetota</taxon>
        <taxon>Actinomycetes</taxon>
        <taxon>Mycobacteriales</taxon>
        <taxon>Nocardiaceae</taxon>
        <taxon>Nocardia</taxon>
    </lineage>
</organism>
<gene>
    <name evidence="3" type="ORF">AB0I48_14905</name>
</gene>
<feature type="transmembrane region" description="Helical" evidence="1">
    <location>
        <begin position="135"/>
        <end position="156"/>
    </location>
</feature>
<feature type="transmembrane region" description="Helical" evidence="1">
    <location>
        <begin position="20"/>
        <end position="42"/>
    </location>
</feature>
<proteinExistence type="predicted"/>
<evidence type="ECO:0000256" key="1">
    <source>
        <dbReference type="SAM" id="Phobius"/>
    </source>
</evidence>
<keyword evidence="1" id="KW-1133">Transmembrane helix</keyword>
<dbReference type="InterPro" id="IPR025565">
    <property type="entry name" value="DUF4328"/>
</dbReference>
<evidence type="ECO:0000313" key="4">
    <source>
        <dbReference type="Proteomes" id="UP001551695"/>
    </source>
</evidence>
<keyword evidence="4" id="KW-1185">Reference proteome</keyword>
<comment type="caution">
    <text evidence="3">The sequence shown here is derived from an EMBL/GenBank/DDBJ whole genome shotgun (WGS) entry which is preliminary data.</text>
</comment>
<dbReference type="RefSeq" id="WP_357783979.1">
    <property type="nucleotide sequence ID" value="NZ_JBFAKC010000006.1"/>
</dbReference>
<feature type="domain" description="DUF4328" evidence="2">
    <location>
        <begin position="46"/>
        <end position="191"/>
    </location>
</feature>
<accession>A0ABV3FTT4</accession>
<reference evidence="3 4" key="1">
    <citation type="submission" date="2024-06" db="EMBL/GenBank/DDBJ databases">
        <title>The Natural Products Discovery Center: Release of the First 8490 Sequenced Strains for Exploring Actinobacteria Biosynthetic Diversity.</title>
        <authorList>
            <person name="Kalkreuter E."/>
            <person name="Kautsar S.A."/>
            <person name="Yang D."/>
            <person name="Bader C.D."/>
            <person name="Teijaro C.N."/>
            <person name="Fluegel L."/>
            <person name="Davis C.M."/>
            <person name="Simpson J.R."/>
            <person name="Lauterbach L."/>
            <person name="Steele A.D."/>
            <person name="Gui C."/>
            <person name="Meng S."/>
            <person name="Li G."/>
            <person name="Viehrig K."/>
            <person name="Ye F."/>
            <person name="Su P."/>
            <person name="Kiefer A.F."/>
            <person name="Nichols A."/>
            <person name="Cepeda A.J."/>
            <person name="Yan W."/>
            <person name="Fan B."/>
            <person name="Jiang Y."/>
            <person name="Adhikari A."/>
            <person name="Zheng C.-J."/>
            <person name="Schuster L."/>
            <person name="Cowan T.M."/>
            <person name="Smanski M.J."/>
            <person name="Chevrette M.G."/>
            <person name="De Carvalho L.P.S."/>
            <person name="Shen B."/>
        </authorList>
    </citation>
    <scope>NUCLEOTIDE SEQUENCE [LARGE SCALE GENOMIC DNA]</scope>
    <source>
        <strain evidence="3 4">NPDC050403</strain>
    </source>
</reference>
<dbReference type="Proteomes" id="UP001551695">
    <property type="component" value="Unassembled WGS sequence"/>
</dbReference>
<keyword evidence="1" id="KW-0472">Membrane</keyword>
<evidence type="ECO:0000259" key="2">
    <source>
        <dbReference type="Pfam" id="PF14219"/>
    </source>
</evidence>
<protein>
    <submittedName>
        <fullName evidence="3">DUF4328 domain-containing protein</fullName>
    </submittedName>
</protein>
<feature type="transmembrane region" description="Helical" evidence="1">
    <location>
        <begin position="54"/>
        <end position="80"/>
    </location>
</feature>
<name>A0ABV3FTT4_9NOCA</name>
<dbReference type="EMBL" id="JBFAKC010000006">
    <property type="protein sequence ID" value="MEV0708846.1"/>
    <property type="molecule type" value="Genomic_DNA"/>
</dbReference>
<feature type="transmembrane region" description="Helical" evidence="1">
    <location>
        <begin position="168"/>
        <end position="187"/>
    </location>
</feature>
<evidence type="ECO:0000313" key="3">
    <source>
        <dbReference type="EMBL" id="MEV0708846.1"/>
    </source>
</evidence>
<keyword evidence="1" id="KW-0812">Transmembrane</keyword>
<sequence length="209" mass="21842">MNRTIESQGIKRLRGHALTASTAVIIALLGPVAIAAATLTFGSSQDTSEAELGMGLVAIGFLLTVLVWPVAGILVIRWLVRARANAELLAPDGHRLSPGWAIAGWLVPLVNLVVPALVVTDIVRASNPTGRNLGVVGVWWSAWLAAPVLNIVGIISLNQLGFPAGTNVLAQCLLAAAAAYITAALSFRSLALTIARWQDERVTSSAGWG</sequence>